<keyword evidence="3" id="KW-1185">Reference proteome</keyword>
<name>A0A3S4FCB7_9BRAD</name>
<dbReference type="InterPro" id="IPR050177">
    <property type="entry name" value="Lipid_A_modif_metabolic_enz"/>
</dbReference>
<dbReference type="RefSeq" id="WP_129610966.1">
    <property type="nucleotide sequence ID" value="NZ_UWOC01000182.1"/>
</dbReference>
<dbReference type="SUPFAM" id="SSF51735">
    <property type="entry name" value="NAD(P)-binding Rossmann-fold domains"/>
    <property type="match status" value="1"/>
</dbReference>
<dbReference type="PANTHER" id="PTHR43245:SF23">
    <property type="entry name" value="NAD(P)-BINDING DOMAIN-CONTAINING PROTEIN"/>
    <property type="match status" value="1"/>
</dbReference>
<evidence type="ECO:0000313" key="3">
    <source>
        <dbReference type="Proteomes" id="UP000289200"/>
    </source>
</evidence>
<organism evidence="2 3">
    <name type="scientific">Rhodoplanes serenus</name>
    <dbReference type="NCBI Taxonomy" id="200615"/>
    <lineage>
        <taxon>Bacteria</taxon>
        <taxon>Pseudomonadati</taxon>
        <taxon>Pseudomonadota</taxon>
        <taxon>Alphaproteobacteria</taxon>
        <taxon>Hyphomicrobiales</taxon>
        <taxon>Nitrobacteraceae</taxon>
        <taxon>Rhodoplanes</taxon>
    </lineage>
</organism>
<dbReference type="Gene3D" id="3.40.50.720">
    <property type="entry name" value="NAD(P)-binding Rossmann-like Domain"/>
    <property type="match status" value="1"/>
</dbReference>
<dbReference type="AlphaFoldDB" id="A0A3S4FCB7"/>
<dbReference type="OrthoDB" id="7941325at2"/>
<dbReference type="Proteomes" id="UP000289200">
    <property type="component" value="Unassembled WGS sequence"/>
</dbReference>
<dbReference type="EMBL" id="UWOC01000182">
    <property type="protein sequence ID" value="VCU10924.1"/>
    <property type="molecule type" value="Genomic_DNA"/>
</dbReference>
<evidence type="ECO:0000313" key="2">
    <source>
        <dbReference type="EMBL" id="VCU10924.1"/>
    </source>
</evidence>
<dbReference type="PANTHER" id="PTHR43245">
    <property type="entry name" value="BIFUNCTIONAL POLYMYXIN RESISTANCE PROTEIN ARNA"/>
    <property type="match status" value="1"/>
</dbReference>
<gene>
    <name evidence="2" type="primary">galE_2</name>
    <name evidence="2" type="ORF">RHODGE_RHODGE_04128</name>
</gene>
<dbReference type="InterPro" id="IPR001509">
    <property type="entry name" value="Epimerase_deHydtase"/>
</dbReference>
<dbReference type="InterPro" id="IPR036291">
    <property type="entry name" value="NAD(P)-bd_dom_sf"/>
</dbReference>
<sequence length="349" mass="38129">MRILITGNMGYVGPVLVRHLRRTHPDAVLIGYDAGWFGHCLSSPDPLPETALDRQHFGDVRDFPPELLDGVDAVVHLAAVSNDPMGDRFAEVTEAVNHRASVDLAHKSAAAGVKTFVFASSCSVYGASGDGRARCEQDELNPLTAYARSKIATEASLRQDDLGAMRVRCLRFATACGMSPRLRLDLVLNDFVAGALAAGEITVLSDGTPWRPLIDVEDMARAIDWAATTSEDAERFVAVNVGRDDWNVQVRDLAEAVAAAVPGTRVSINTAAAPDRRSYKVDFGLYARLAPDHQPRRSLTDTIAGLREGLQRIAFADRDFRTSQFIRLRTLERLMATGYLDQTLRRAAP</sequence>
<protein>
    <submittedName>
        <fullName evidence="2">UDP-glucose 4-epimerase</fullName>
    </submittedName>
</protein>
<dbReference type="CDD" id="cd08946">
    <property type="entry name" value="SDR_e"/>
    <property type="match status" value="1"/>
</dbReference>
<reference evidence="3" key="1">
    <citation type="submission" date="2018-10" db="EMBL/GenBank/DDBJ databases">
        <authorList>
            <person name="Peiro R."/>
            <person name="Begona"/>
            <person name="Cbmso G."/>
            <person name="Lopez M."/>
            <person name="Gonzalez S."/>
            <person name="Sacristan E."/>
            <person name="Castillo E."/>
        </authorList>
    </citation>
    <scope>NUCLEOTIDE SEQUENCE [LARGE SCALE GENOMIC DNA]</scope>
</reference>
<feature type="domain" description="NAD-dependent epimerase/dehydratase" evidence="1">
    <location>
        <begin position="3"/>
        <end position="242"/>
    </location>
</feature>
<dbReference type="Pfam" id="PF01370">
    <property type="entry name" value="Epimerase"/>
    <property type="match status" value="1"/>
</dbReference>
<comment type="caution">
    <text evidence="2">The sequence shown here is derived from an EMBL/GenBank/DDBJ whole genome shotgun (WGS) entry which is preliminary data.</text>
</comment>
<proteinExistence type="predicted"/>
<accession>A0A3S4FCB7</accession>
<evidence type="ECO:0000259" key="1">
    <source>
        <dbReference type="Pfam" id="PF01370"/>
    </source>
</evidence>